<evidence type="ECO:0000313" key="7">
    <source>
        <dbReference type="EnsemblMetazoa" id="Aqu2.1.23411_001"/>
    </source>
</evidence>
<dbReference type="PANTHER" id="PTHR34260:SF1">
    <property type="entry name" value="UBIQUINOL-CYTOCHROME-C REDUCTASE COMPLEX ASSEMBLY FACTOR 2"/>
    <property type="match status" value="1"/>
</dbReference>
<keyword evidence="3" id="KW-0496">Mitochondrion</keyword>
<dbReference type="GO" id="GO:0042645">
    <property type="term" value="C:mitochondrial nucleoid"/>
    <property type="evidence" value="ECO:0007669"/>
    <property type="project" value="UniProtKB-SubCell"/>
</dbReference>
<gene>
    <name evidence="7" type="primary">100633095</name>
</gene>
<dbReference type="OrthoDB" id="6266314at2759"/>
<dbReference type="InterPro" id="IPR037698">
    <property type="entry name" value="UQCC2"/>
</dbReference>
<dbReference type="Pfam" id="PF20180">
    <property type="entry name" value="UQCC2_CBP6"/>
    <property type="match status" value="1"/>
</dbReference>
<dbReference type="KEGG" id="aqu:100633095"/>
<keyword evidence="2" id="KW-0809">Transit peptide</keyword>
<evidence type="ECO:0000313" key="8">
    <source>
        <dbReference type="Proteomes" id="UP000007879"/>
    </source>
</evidence>
<evidence type="ECO:0000256" key="2">
    <source>
        <dbReference type="ARBA" id="ARBA00022946"/>
    </source>
</evidence>
<evidence type="ECO:0000256" key="4">
    <source>
        <dbReference type="ARBA" id="ARBA00023271"/>
    </source>
</evidence>
<reference evidence="8" key="1">
    <citation type="journal article" date="2010" name="Nature">
        <title>The Amphimedon queenslandica genome and the evolution of animal complexity.</title>
        <authorList>
            <person name="Srivastava M."/>
            <person name="Simakov O."/>
            <person name="Chapman J."/>
            <person name="Fahey B."/>
            <person name="Gauthier M.E."/>
            <person name="Mitros T."/>
            <person name="Richards G.S."/>
            <person name="Conaco C."/>
            <person name="Dacre M."/>
            <person name="Hellsten U."/>
            <person name="Larroux C."/>
            <person name="Putnam N.H."/>
            <person name="Stanke M."/>
            <person name="Adamska M."/>
            <person name="Darling A."/>
            <person name="Degnan S.M."/>
            <person name="Oakley T.H."/>
            <person name="Plachetzki D.C."/>
            <person name="Zhai Y."/>
            <person name="Adamski M."/>
            <person name="Calcino A."/>
            <person name="Cummins S.F."/>
            <person name="Goodstein D.M."/>
            <person name="Harris C."/>
            <person name="Jackson D.J."/>
            <person name="Leys S.P."/>
            <person name="Shu S."/>
            <person name="Woodcroft B.J."/>
            <person name="Vervoort M."/>
            <person name="Kosik K.S."/>
            <person name="Manning G."/>
            <person name="Degnan B.M."/>
            <person name="Rokhsar D.S."/>
        </authorList>
    </citation>
    <scope>NUCLEOTIDE SEQUENCE [LARGE SCALE GENOMIC DNA]</scope>
</reference>
<name>A0A1X7U7H6_AMPQE</name>
<evidence type="ECO:0000256" key="1">
    <source>
        <dbReference type="ARBA" id="ARBA00004436"/>
    </source>
</evidence>
<organism evidence="7">
    <name type="scientific">Amphimedon queenslandica</name>
    <name type="common">Sponge</name>
    <dbReference type="NCBI Taxonomy" id="400682"/>
    <lineage>
        <taxon>Eukaryota</taxon>
        <taxon>Metazoa</taxon>
        <taxon>Porifera</taxon>
        <taxon>Demospongiae</taxon>
        <taxon>Heteroscleromorpha</taxon>
        <taxon>Haplosclerida</taxon>
        <taxon>Niphatidae</taxon>
        <taxon>Amphimedon</taxon>
    </lineage>
</organism>
<dbReference type="STRING" id="400682.A0A1X7U7H6"/>
<reference evidence="7" key="2">
    <citation type="submission" date="2017-05" db="UniProtKB">
        <authorList>
            <consortium name="EnsemblMetazoa"/>
        </authorList>
    </citation>
    <scope>IDENTIFICATION</scope>
</reference>
<keyword evidence="4" id="KW-1135">Mitochondrion nucleoid</keyword>
<dbReference type="GO" id="GO:0034551">
    <property type="term" value="P:mitochondrial respiratory chain complex III assembly"/>
    <property type="evidence" value="ECO:0007669"/>
    <property type="project" value="TreeGrafter"/>
</dbReference>
<evidence type="ECO:0000256" key="5">
    <source>
        <dbReference type="ARBA" id="ARBA00031206"/>
    </source>
</evidence>
<dbReference type="AlphaFoldDB" id="A0A1X7U7H6"/>
<proteinExistence type="predicted"/>
<dbReference type="EnsemblMetazoa" id="XM_003388793.2">
    <property type="protein sequence ID" value="XP_003388841.1"/>
    <property type="gene ID" value="LOC100633095"/>
</dbReference>
<sequence length="114" mass="13582">MAVHLSRRLNKVLKNWPIDSSRKGRDLGEYLHQEYRLTFEKLLSEDIEVAKNSLQSLENLNNNCYWNRYPRKHNHGFIGDIVAKNPWILSNENMKQMNVSSMSLWQRFKASFNK</sequence>
<protein>
    <recommendedName>
        <fullName evidence="6">Mitochondrial nucleoid factor 1</fullName>
    </recommendedName>
    <alternativeName>
        <fullName evidence="5">Mitochondrial protein M19</fullName>
    </alternativeName>
</protein>
<evidence type="ECO:0000256" key="6">
    <source>
        <dbReference type="ARBA" id="ARBA00032983"/>
    </source>
</evidence>
<keyword evidence="8" id="KW-1185">Reference proteome</keyword>
<dbReference type="EnsemblMetazoa" id="Aqu2.1.23411_001">
    <property type="protein sequence ID" value="Aqu2.1.23411_001"/>
    <property type="gene ID" value="Aqu2.1.23411"/>
</dbReference>
<dbReference type="InParanoid" id="A0A1X7U7H6"/>
<comment type="subcellular location">
    <subcellularLocation>
        <location evidence="1">Mitochondrion matrix</location>
        <location evidence="1">Mitochondrion nucleoid</location>
    </subcellularLocation>
</comment>
<evidence type="ECO:0000256" key="3">
    <source>
        <dbReference type="ARBA" id="ARBA00023128"/>
    </source>
</evidence>
<dbReference type="Proteomes" id="UP000007879">
    <property type="component" value="Unassembled WGS sequence"/>
</dbReference>
<accession>A0A1X7U7H6</accession>
<dbReference type="PANTHER" id="PTHR34260">
    <property type="entry name" value="UBIQUINOL-CYTOCHROME-C REDUCTASE COMPLEX ASSEMBLY FACTOR 2"/>
    <property type="match status" value="1"/>
</dbReference>